<sequence>MLSRSLPPTWLRYTPHPNLTLSTTRHQMELNHHAEFQLIRIIVILLVSYIPYCPFVLPTINALTHRHTTIKSTTSPVATDPVQVTTLNAIKSSYNLQTDWKGDPCFPIPWHELTCSSGTPATVTSLDLSNSGLVGPFSPAFGELLTLVNLDLNNNQLSGSLPSNMVALSSLQVVNLSSNSLTGSIPDFESLQSLTILDLKGNNLDGPIPDKLGTLPKLEILNLENNNLSGLIPTSLLMKQNLHLLVSGNPCLGLSSNECDPAKSIAQFDTLHQHSKRLVIITVAAGLASGSLVVFVVIGCIFYLRRRKTQTGNLEDCSLVLAYNRTHSAHNIWFQAKRFSWNQMNLATNHFTKELGKGSFGPVYFGRLPNGQEIAVKVRSDESQLGADSFQNEVHLLSRVHHSSLVSLLGFCEKPKQQFLVYEYMPNGPLQDYLYGSKSKDKKPLRWKTRLQIAVGAAIGVEYLHNHSNPKIIHRDVKSSNILLDASMNAKVADFGLSKHIKNLNVSHVTTVVKGTAGYLDPEYYASNQLTEKSGLTEF</sequence>
<evidence type="ECO:0000313" key="2">
    <source>
        <dbReference type="Proteomes" id="UP001162992"/>
    </source>
</evidence>
<reference evidence="2" key="1">
    <citation type="journal article" date="2024" name="Proc. Natl. Acad. Sci. U.S.A.">
        <title>Extraordinary preservation of gene collinearity over three hundred million years revealed in homosporous lycophytes.</title>
        <authorList>
            <person name="Li C."/>
            <person name="Wickell D."/>
            <person name="Kuo L.Y."/>
            <person name="Chen X."/>
            <person name="Nie B."/>
            <person name="Liao X."/>
            <person name="Peng D."/>
            <person name="Ji J."/>
            <person name="Jenkins J."/>
            <person name="Williams M."/>
            <person name="Shu S."/>
            <person name="Plott C."/>
            <person name="Barry K."/>
            <person name="Rajasekar S."/>
            <person name="Grimwood J."/>
            <person name="Han X."/>
            <person name="Sun S."/>
            <person name="Hou Z."/>
            <person name="He W."/>
            <person name="Dai G."/>
            <person name="Sun C."/>
            <person name="Schmutz J."/>
            <person name="Leebens-Mack J.H."/>
            <person name="Li F.W."/>
            <person name="Wang L."/>
        </authorList>
    </citation>
    <scope>NUCLEOTIDE SEQUENCE [LARGE SCALE GENOMIC DNA]</scope>
    <source>
        <strain evidence="2">cv. PW_Plant_1</strain>
    </source>
</reference>
<proteinExistence type="predicted"/>
<name>A0ACC2C6B1_DIPCM</name>
<gene>
    <name evidence="1" type="ORF">O6H91_11G009800</name>
</gene>
<comment type="caution">
    <text evidence="1">The sequence shown here is derived from an EMBL/GenBank/DDBJ whole genome shotgun (WGS) entry which is preliminary data.</text>
</comment>
<dbReference type="EMBL" id="CM055102">
    <property type="protein sequence ID" value="KAJ7537529.1"/>
    <property type="molecule type" value="Genomic_DNA"/>
</dbReference>
<evidence type="ECO:0000313" key="1">
    <source>
        <dbReference type="EMBL" id="KAJ7537529.1"/>
    </source>
</evidence>
<keyword evidence="2" id="KW-1185">Reference proteome</keyword>
<protein>
    <submittedName>
        <fullName evidence="1">Uncharacterized protein</fullName>
    </submittedName>
</protein>
<accession>A0ACC2C6B1</accession>
<organism evidence="1 2">
    <name type="scientific">Diphasiastrum complanatum</name>
    <name type="common">Issler's clubmoss</name>
    <name type="synonym">Lycopodium complanatum</name>
    <dbReference type="NCBI Taxonomy" id="34168"/>
    <lineage>
        <taxon>Eukaryota</taxon>
        <taxon>Viridiplantae</taxon>
        <taxon>Streptophyta</taxon>
        <taxon>Embryophyta</taxon>
        <taxon>Tracheophyta</taxon>
        <taxon>Lycopodiopsida</taxon>
        <taxon>Lycopodiales</taxon>
        <taxon>Lycopodiaceae</taxon>
        <taxon>Lycopodioideae</taxon>
        <taxon>Diphasiastrum</taxon>
    </lineage>
</organism>
<dbReference type="Proteomes" id="UP001162992">
    <property type="component" value="Chromosome 11"/>
</dbReference>